<dbReference type="AlphaFoldDB" id="B6U908"/>
<sequence length="45" mass="5170">MEPSSTSSSPAVERRLSPEVRRVRKRELKEALEQVQRAGPNQYTD</sequence>
<name>B6U908_MAIZE</name>
<feature type="compositionally biased region" description="Polar residues" evidence="1">
    <location>
        <begin position="1"/>
        <end position="10"/>
    </location>
</feature>
<reference evidence="2" key="1">
    <citation type="journal article" date="2009" name="Plant Mol. Biol.">
        <title>Insights into corn genes derived from large-scale cDNA sequencing.</title>
        <authorList>
            <person name="Alexandrov N.N."/>
            <person name="Brover V.V."/>
            <person name="Freidin S."/>
            <person name="Troukhan M.E."/>
            <person name="Tatarinova T.V."/>
            <person name="Zhang H."/>
            <person name="Swaller T.J."/>
            <person name="Lu Y.P."/>
            <person name="Bouck J."/>
            <person name="Flavell R.B."/>
            <person name="Feldmann K.A."/>
        </authorList>
    </citation>
    <scope>NUCLEOTIDE SEQUENCE</scope>
</reference>
<protein>
    <submittedName>
        <fullName evidence="2">Uncharacterized protein</fullName>
    </submittedName>
</protein>
<organism evidence="2">
    <name type="scientific">Zea mays</name>
    <name type="common">Maize</name>
    <dbReference type="NCBI Taxonomy" id="4577"/>
    <lineage>
        <taxon>Eukaryota</taxon>
        <taxon>Viridiplantae</taxon>
        <taxon>Streptophyta</taxon>
        <taxon>Embryophyta</taxon>
        <taxon>Tracheophyta</taxon>
        <taxon>Spermatophyta</taxon>
        <taxon>Magnoliopsida</taxon>
        <taxon>Liliopsida</taxon>
        <taxon>Poales</taxon>
        <taxon>Poaceae</taxon>
        <taxon>PACMAD clade</taxon>
        <taxon>Panicoideae</taxon>
        <taxon>Andropogonodae</taxon>
        <taxon>Andropogoneae</taxon>
        <taxon>Tripsacinae</taxon>
        <taxon>Zea</taxon>
    </lineage>
</organism>
<dbReference type="EMBL" id="EU973723">
    <property type="protein sequence ID" value="ACG45841.1"/>
    <property type="molecule type" value="mRNA"/>
</dbReference>
<evidence type="ECO:0000256" key="1">
    <source>
        <dbReference type="SAM" id="MobiDB-lite"/>
    </source>
</evidence>
<feature type="region of interest" description="Disordered" evidence="1">
    <location>
        <begin position="1"/>
        <end position="20"/>
    </location>
</feature>
<accession>B6U908</accession>
<proteinExistence type="evidence at transcript level"/>
<evidence type="ECO:0000313" key="2">
    <source>
        <dbReference type="EMBL" id="ACG45841.1"/>
    </source>
</evidence>